<evidence type="ECO:0000256" key="15">
    <source>
        <dbReference type="ARBA" id="ARBA00023180"/>
    </source>
</evidence>
<evidence type="ECO:0000256" key="3">
    <source>
        <dbReference type="ARBA" id="ARBA00022475"/>
    </source>
</evidence>
<dbReference type="InterPro" id="IPR003598">
    <property type="entry name" value="Ig_sub2"/>
</dbReference>
<feature type="domain" description="Laminin IV type A" evidence="27">
    <location>
        <begin position="521"/>
        <end position="698"/>
    </location>
</feature>
<evidence type="ECO:0000256" key="2">
    <source>
        <dbReference type="ARBA" id="ARBA00004302"/>
    </source>
</evidence>
<dbReference type="FunFam" id="2.10.25.10:FF:000033">
    <property type="entry name" value="Laminin subunit alpha 2"/>
    <property type="match status" value="1"/>
</dbReference>
<evidence type="ECO:0000256" key="11">
    <source>
        <dbReference type="ARBA" id="ARBA00022889"/>
    </source>
</evidence>
<evidence type="ECO:0000256" key="9">
    <source>
        <dbReference type="ARBA" id="ARBA00022737"/>
    </source>
</evidence>
<dbReference type="GO" id="GO:0030154">
    <property type="term" value="P:cell differentiation"/>
    <property type="evidence" value="ECO:0007669"/>
    <property type="project" value="UniProtKB-ARBA"/>
</dbReference>
<feature type="disulfide bond" evidence="19">
    <location>
        <begin position="1558"/>
        <end position="1567"/>
    </location>
</feature>
<keyword evidence="15" id="KW-0325">Glycoprotein</keyword>
<evidence type="ECO:0000256" key="22">
    <source>
        <dbReference type="SAM" id="Phobius"/>
    </source>
</evidence>
<dbReference type="SUPFAM" id="SSF57196">
    <property type="entry name" value="EGF/Laminin"/>
    <property type="match status" value="5"/>
</dbReference>
<dbReference type="PROSITE" id="PS50025">
    <property type="entry name" value="LAM_G_DOMAIN"/>
    <property type="match status" value="2"/>
</dbReference>
<keyword evidence="6 18" id="KW-0245">EGF-like domain</keyword>
<feature type="disulfide bond" evidence="18">
    <location>
        <begin position="2864"/>
        <end position="2873"/>
    </location>
</feature>
<evidence type="ECO:0000259" key="23">
    <source>
        <dbReference type="PROSITE" id="PS50025"/>
    </source>
</evidence>
<sequence>MTSENGQGTLTIRDVKEGDQGAYTCEAINAKGLVFAIPDGVLSLSQRPNPDAFFHEETMDVIFYLRDTVVSSSLYALAGNCRDGHFSVGDHCMPCFCFGITKNCQSTSRYRNQITLRFTEEDDFKGVNVSLPSRPSTPPHLSTTQMLINPESEEFQLVDLSRRFLDQDTYWSLPRQFLGNKVDSYGGYLRFKVSYSLQRGGSEPKEKPDVVLSGSGQKFIYRRGDPTLPDTINQREIKFTEENWQHSSGRAVTRDDLMMTLANLESIHIRTIYDNRMASVGLSDISMDTTSKEFTLQENPRDVEECRCPAGYSGLSCESCSPGFERVPGPYLGICAGCNCNGHASACDPISGHCLSCQHNTEGPQCDKCKPGYFGDPSRGRYDDCKPCPCPYTETSRRFSDTCFLDHDNQATCDACRPGYTGRRCEKCALGYVGNPLQPNGKCIPTASSISKCDNRGTINPISRPCYCKANVVGALCDECKNGAFNLAADNPEGCLQCFCMGVTKQCASSTWTRDQVRGGVNGQLFTLSNAANTRTISEGIHQRASAEVVYRSFANIPNDIYYWVLPQSFRGDKVTAYGGELQYRVRYEPQARSLVIDGRPDVVLQGNGIFLEHYSETKPLPRVPATITVSFRESAWRRSDGQPCTREHLLMALADINVFMIRATYADNMAESSMSNIQMDIAVPHSTGNDRALEVEECACPQGYTGPSCQECDAGYTRTPGLYLGTCEKCDCHGHASGCDSETGDCLLDAVVKTVSLVSMEMQRLVVHMRVDPVLVWDTPVANLHLVTWTQMDNPHVNVLLVIPEDAVKAKHKQVDDMDSGSLSLTVQKLLGVWDKKNKWLVFLIKIGSNVPCLIMALSISNCGDFYLEGSIGFLPTTCDDTFYLIPGKKKVLDTTDHNIDEYFESSFSGSRRTTRFLLSTTMHSLSHRWTRGPPSYTPSPEVRQQSFQLLLRMHTNRFNQRLSMLESNTLDMKDSLENMRKQQSHFNSQLKTLARVLSPNDQKDRVNELANEYTDIKTRLSKLEYKLEILIDGFTALVQELDKVKRARHMARPPQDRRTTAAVATTLIPALTTAWITRVSTSRFQRRTVIPKTLPTPSISTTTFAQDGRVQKNESSTKFSTERIQRISTRRDIKANFTSKIEGKNHNKSSRRSTVSKDVPQDILAIPNLGKDALQAVVMAMNVEGSTCSTCKQGTFYLSPANKDGCLSCFCMGVTQQCSSSRHYRDVVSTTFAPGNYQGFALVNRQRTNRIDSGFSVELSTDGTQLSYTNFNYLGQEPHYWQLPNAYQGDKYVLVYNGFSLHPDDVLFWQLPEQFKGDKVGAYGGKLKYTISYVPGPRGSPIEDADVQIIGNDITLVARQPWRRRHGSRESQDFEIVFREEHWQRPDGMPATREHLMMVLADLDDVLIRASYHTEMRSSSISGVHMDIAVPEYTGLAQALEVEQCQCPHGYRGLSCQDCAPGYTRTGGGLYLGHCEPCECNGHSDSCHPETGICTNCQHNTKGELCEQCADGYFGDPTAGTPEDCQACACPGTDPDNQFSRTCESLGNGGYQCTACQPGYTGQYCEWCAPGYVGNPQARIPCRSVAASLVVKVYPERVQVAQGIPVTLRCQVSGYPPHYFHWSREDGRPISSTAERRRQGEELHFPSVQPSDAGVYICTCRDQRSSNRSKAEIVVTSLPSKPIEVFIEEPRQQSVTVGSTVNFICTAKSKLPAYTLVWTRNGKMPNRAMDFNGILTIHNVQPEDAGVYVCTGSNMLGMDEGTARLYVPAAEGAQPVATVNPPVLTVQQGQQAEFRCTVTGSPTPAVEWIGGPGKRISSNAVIRNGLLTIPSVDRSDEGEYICKALNTHGEHTARGVLHVQSTSQTHGLPHVQVSPPRVEIHEGETLRLYCRAVGSPTPALTWKKRGGSVPPQAIPSHGFHQFKSNSLDVLQRRIEELQARMERTDIGTLIVPNIRSSDAGTYLCVGTNTVGSSEAHIEVFVKGGEIIPSGVTIQPSIASVMEGETLDLNCIVPGTSPASVKWSRAGGLLSSNHKVLGTQLQILQASADDTGEYICQVEDGPFPRQASVSVSVTSSSSHNVKISPDNSVMTITNAQAKNQGTYRCVASNLFGMTHSIASLIVRESPKAVVTPAGPLRIRVGDPINLECQAAGEPRPSVRWHRLDNNRKTMLSSPVPADSSAVMQILVARPEDSGTYVCTAQNNQGTTETRVEVFVEGGAQVPTIPRASVREPMIVVVEGSTATLHCEAHGFPKPTITWSKERSSLPWRHKIVDNSLVLSNVGRQDSGQYVCNATNHMGTSEVTIMLEVDAPPYATSLPDDVSVRVGEVIRLQCLAHGTPPLRFEWTKVNGSLPPTSQQQGGDLQINLAKESDAGTYKCVASNNVGKSEALARVSVRSPLSVKVSPQVEVKALGSAVEFTCAAKGGSQIEIEWLKEGGVLPPNHHIKDGVLRIENLEQSNEGIYTCRATSLFGQAQDSGKLTIQALPKVMINVRTSVQTVMVGNSVEFECHAIGDPEPTVRWSKVGGSLPDHVEIRGNILRINHVVESDSGQYRCTATNNVGSEYNQVVLNIQSLPQISAQPESKEVTVGSDAVLPCIASGYPVPTITWSKVENELPPKCRQDGHVLTVPGVTDSDAGTYVCTAANKQGKVEAFTRLLVHERVMPYFTQEPLSYLTLPTIKNSYKAFSIKITFRPDNVDGMILYNGQKKTTGADFISFGLVGGRPEFRFDVGSGMATIRYPTTIKLGEFHTVKLYRNQTQGSLVVDGEPPINGTSQGKFKGLDLNEELFVGGYPNYSMLAKTAGLKTGFVGCIKQLIIQGDEVIFKDLDKSSTGVSNCPTCKDRPCQNGGVCEDSVASLYKCSCPRGYTGSNCQHHSSMHCHTEACGPDATCINRPSGFGYDCRCHLGKSGNKCMEGTLVTTPLFDGEKSYIAYPPLTNIHNDLRIEMEFKPMDSDGLMFFSGGKKMKVEDFVTLSMVNGHVEFRYELGTGQAVLLSQEPVTLDQWHRVVAERLNKDGSLKVDHAREITRSSPGKAQGLNIHTPMYLGGVPSMDILPKPANVSMLFDGCIGEVFINGKKLDLSYSFTESRTISQCIDSSPCDRMPCLHGGTCMASAEYEYQCLCAEGYDGDRCEIVRESCRDSSQCQNGGSCVNNHCVCPAGYTGRHCEKDSPIEYSAYFHDNGYLALPKPMFPRSYQLGSGEAQIVSKEPVNDGQWHMITAVRTGKQGYLQVDGGSVQRGQSQGNSIMVNTKGNIYLGNSYFLLLDTLLKSQKNEQQGTLISLSTQGQTLDQAIVQPVNDSVADDANQILEQAILPGSPVKPIRRCITKWFDYDDPSGKGDYELLADLLRTYPGEICPNPIRIEAQTISGQPASQTGNIFEVYDAAQGFACLNKPPKGWCQDYKVRFTCPKRFCHRSCITQWFDRDDPSGNGDYELLADLLNTNPGEICPTPIAIEAQTTSGQPASQTGNIFQVYNPTSGFACANANQVGGVCADYKVRFTCPEEWCSTGHLLLECRTPWFDRDNPGGQGDYETLSLTLITYPLQVCAQPIAIEVTTISGTPVLPTGNNFQVYDPTQGFACVNTQQNGGCQDYKVRFTCPVSFCKPKCVTRWFDSDNPNTNGGDSELLTVLFGMYPGEICPIPIGIEAQMISGQPASQTGNVFQVYNPTTGFSCINANQGGGVCADYKVRFTCPEDWCSKCVTRWFDSDNPDTNGGDSELLSGLLSTYNKYICPNPLGIEAQTVSGQPAYQTGNIFQEYNPTSGFSCLNANQGGGVCVDYKVRFTCPEDWCSKCRTPWFDRDNPSGLGDYETLLLTLITYPQQVCAQPIAIEVTTISGTPALTTGNNFQVFDPLHGFECVNDQQGGGVCQDYKVRYTCCITQWFDHDDPNDGNGDSELLADLLAIYPEQICPNPINIEVTSVSGIPSSQIFQVYDPTEGFVCVNGWLWWKWWCQDYKVRFTCPKSFCKPKCVTKWFDSDDPNTNGGDFELLMNLVSNYPEEICHNPIGIEAQTVSVQPQNQISQYIELHISASGFSCTYVKPGFCLDYKVRFACPDEWCSTCRTPWFDQDNPDKDGDWETLSSILLAYPLQVCVQPIAIEVTTIGGIAVTPNGHFPIYDPLQGLECVNGACEDYRVRFTCPSSFCNSTCVTKWFDSDNPNTNGSDSELLSDLLSMYPGEICTNPIGIEAQTVSGEPAYTTGDVFQVYNPATGFRCVNADQTGGGLCADYKVRFSCPDTFCSSCRTSWIDKDDPDDPGDCEILTAPPQFCNRSIAIEVVTTDANKLLLNEQANWVHLKEFARKNAANALSVANMLMGMASILCSLSGHHHAACWLVLIGYLLDLADGAVARQLNACSALGAKLDDFADFTTFGIATSLILRTPSLLDNILCMLYVLSVYIRLCFFSSGIPFMYRGLPCIYSSAILVCVSLLTGGNMAVLRILAVAMILFMVSQNFYPHDRVLESQAWKKVVYIGGKASNQ</sequence>
<feature type="domain" description="Ig-like" evidence="26">
    <location>
        <begin position="2313"/>
        <end position="2395"/>
    </location>
</feature>
<evidence type="ECO:0000256" key="1">
    <source>
        <dbReference type="ARBA" id="ARBA00004236"/>
    </source>
</evidence>
<evidence type="ECO:0000256" key="20">
    <source>
        <dbReference type="RuleBase" id="RU003750"/>
    </source>
</evidence>
<name>A0A498LVR7_LABRO</name>
<dbReference type="Pfam" id="PF13330">
    <property type="entry name" value="Mucin2_WxxW"/>
    <property type="match status" value="11"/>
</dbReference>
<dbReference type="InterPro" id="IPR013106">
    <property type="entry name" value="Ig_V-set"/>
</dbReference>
<dbReference type="PROSITE" id="PS00022">
    <property type="entry name" value="EGF_1"/>
    <property type="match status" value="4"/>
</dbReference>
<dbReference type="PANTHER" id="PTHR12231:SF267">
    <property type="entry name" value="BASEMENT MEMBRANE-SPECIFIC HEPARAN SULFATE PROTEOGLYCAN CORE PROTEIN"/>
    <property type="match status" value="1"/>
</dbReference>
<keyword evidence="4" id="KW-0964">Secreted</keyword>
<gene>
    <name evidence="28" type="ORF">ROHU_029862</name>
</gene>
<dbReference type="PROSITE" id="PS00379">
    <property type="entry name" value="CDP_ALCOHOL_P_TRANSF"/>
    <property type="match status" value="1"/>
</dbReference>
<dbReference type="SMART" id="SM00409">
    <property type="entry name" value="IG"/>
    <property type="match status" value="12"/>
</dbReference>
<evidence type="ECO:0000256" key="7">
    <source>
        <dbReference type="ARBA" id="ARBA00022679"/>
    </source>
</evidence>
<evidence type="ECO:0000256" key="21">
    <source>
        <dbReference type="SAM" id="Coils"/>
    </source>
</evidence>
<dbReference type="GO" id="GO:0035239">
    <property type="term" value="P:tube morphogenesis"/>
    <property type="evidence" value="ECO:0007669"/>
    <property type="project" value="UniProtKB-ARBA"/>
</dbReference>
<dbReference type="FunFam" id="2.60.40.10:FF:001104">
    <property type="entry name" value="Heparan sulfate proteoglycan 2"/>
    <property type="match status" value="1"/>
</dbReference>
<feature type="disulfide bond" evidence="18">
    <location>
        <begin position="2905"/>
        <end position="2914"/>
    </location>
</feature>
<dbReference type="FunFam" id="2.60.40.10:FF:000644">
    <property type="entry name" value="Basement membrane-specific heparan sulfate proteoglycan core protein"/>
    <property type="match status" value="1"/>
</dbReference>
<dbReference type="PANTHER" id="PTHR12231">
    <property type="entry name" value="CTX-RELATED TYPE I TRANSMEMBRANE PROTEIN"/>
    <property type="match status" value="1"/>
</dbReference>
<evidence type="ECO:0000313" key="28">
    <source>
        <dbReference type="EMBL" id="RXN11713.1"/>
    </source>
</evidence>
<dbReference type="PROSITE" id="PS50026">
    <property type="entry name" value="EGF_3"/>
    <property type="match status" value="4"/>
</dbReference>
<feature type="domain" description="Laminin IV type A" evidence="27">
    <location>
        <begin position="1237"/>
        <end position="1446"/>
    </location>
</feature>
<accession>A0A498LVR7</accession>
<feature type="domain" description="EGF-like" evidence="24">
    <location>
        <begin position="3136"/>
        <end position="3169"/>
    </location>
</feature>
<keyword evidence="10" id="KW-0084">Basement membrane</keyword>
<evidence type="ECO:0000256" key="19">
    <source>
        <dbReference type="PROSITE-ProRule" id="PRU00460"/>
    </source>
</evidence>
<dbReference type="Pfam" id="PF00008">
    <property type="entry name" value="EGF"/>
    <property type="match status" value="2"/>
</dbReference>
<dbReference type="Gene3D" id="2.10.25.10">
    <property type="entry name" value="Laminin"/>
    <property type="match status" value="8"/>
</dbReference>
<evidence type="ECO:0000256" key="6">
    <source>
        <dbReference type="ARBA" id="ARBA00022536"/>
    </source>
</evidence>
<dbReference type="FunFam" id="2.10.25.10:FF:000065">
    <property type="entry name" value="Laminin subunit beta 1"/>
    <property type="match status" value="1"/>
</dbReference>
<feature type="domain" description="EGF-like" evidence="24">
    <location>
        <begin position="3097"/>
        <end position="3134"/>
    </location>
</feature>
<evidence type="ECO:0000256" key="12">
    <source>
        <dbReference type="ARBA" id="ARBA00023054"/>
    </source>
</evidence>
<dbReference type="Pfam" id="PF01066">
    <property type="entry name" value="CDP-OH_P_transf"/>
    <property type="match status" value="1"/>
</dbReference>
<keyword evidence="29" id="KW-1185">Reference proteome</keyword>
<keyword evidence="7 20" id="KW-0808">Transferase</keyword>
<evidence type="ECO:0000259" key="26">
    <source>
        <dbReference type="PROSITE" id="PS50835"/>
    </source>
</evidence>
<feature type="domain" description="Ig-like" evidence="26">
    <location>
        <begin position="2576"/>
        <end position="2652"/>
    </location>
</feature>
<keyword evidence="8" id="KW-0732">Signal</keyword>
<evidence type="ECO:0000256" key="13">
    <source>
        <dbReference type="ARBA" id="ARBA00023136"/>
    </source>
</evidence>
<dbReference type="InterPro" id="IPR000034">
    <property type="entry name" value="Laminin_IV"/>
</dbReference>
<dbReference type="InterPro" id="IPR007110">
    <property type="entry name" value="Ig-like_dom"/>
</dbReference>
<dbReference type="InterPro" id="IPR036179">
    <property type="entry name" value="Ig-like_dom_sf"/>
</dbReference>
<dbReference type="Pfam" id="PF00054">
    <property type="entry name" value="Laminin_G_1"/>
    <property type="match status" value="3"/>
</dbReference>
<dbReference type="Gene3D" id="2.60.120.200">
    <property type="match status" value="3"/>
</dbReference>
<feature type="domain" description="Ig-like" evidence="26">
    <location>
        <begin position="2127"/>
        <end position="2215"/>
    </location>
</feature>
<keyword evidence="30" id="KW-1267">Proteomics identification</keyword>
<dbReference type="SMART" id="SM00406">
    <property type="entry name" value="IGv"/>
    <property type="match status" value="4"/>
</dbReference>
<protein>
    <submittedName>
        <fullName evidence="28">Basement membrane-specific heparan sulfate proteoglycan core-like protein</fullName>
    </submittedName>
</protein>
<dbReference type="Gene3D" id="2.170.300.10">
    <property type="entry name" value="Tie2 ligand-binding domain superfamily"/>
    <property type="match status" value="1"/>
</dbReference>
<dbReference type="CDD" id="cd00110">
    <property type="entry name" value="LamG"/>
    <property type="match status" value="3"/>
</dbReference>
<dbReference type="InterPro" id="IPR001881">
    <property type="entry name" value="EGF-like_Ca-bd_dom"/>
</dbReference>
<dbReference type="InterPro" id="IPR025155">
    <property type="entry name" value="WxxW_domain"/>
</dbReference>
<reference evidence="28 29" key="1">
    <citation type="submission" date="2018-03" db="EMBL/GenBank/DDBJ databases">
        <title>Draft genome sequence of Rohu Carp (Labeo rohita).</title>
        <authorList>
            <person name="Das P."/>
            <person name="Kushwaha B."/>
            <person name="Joshi C.G."/>
            <person name="Kumar D."/>
            <person name="Nagpure N.S."/>
            <person name="Sahoo L."/>
            <person name="Das S.P."/>
            <person name="Bit A."/>
            <person name="Patnaik S."/>
            <person name="Meher P.K."/>
            <person name="Jayasankar P."/>
            <person name="Koringa P.G."/>
            <person name="Patel N.V."/>
            <person name="Hinsu A.T."/>
            <person name="Kumar R."/>
            <person name="Pandey M."/>
            <person name="Agarwal S."/>
            <person name="Srivastava S."/>
            <person name="Singh M."/>
            <person name="Iquebal M.A."/>
            <person name="Jaiswal S."/>
            <person name="Angadi U.B."/>
            <person name="Kumar N."/>
            <person name="Raza M."/>
            <person name="Shah T.M."/>
            <person name="Rai A."/>
            <person name="Jena J.K."/>
        </authorList>
    </citation>
    <scope>NUCLEOTIDE SEQUENCE [LARGE SCALE GENOMIC DNA]</scope>
    <source>
        <strain evidence="28">DASCIFA01</strain>
        <tissue evidence="28">Testis</tissue>
    </source>
</reference>
<dbReference type="PROSITE" id="PS01186">
    <property type="entry name" value="EGF_2"/>
    <property type="match status" value="3"/>
</dbReference>
<evidence type="ECO:0007829" key="30">
    <source>
        <dbReference type="PeptideAtlas" id="A0A498LVR7"/>
    </source>
</evidence>
<dbReference type="CDD" id="cd00054">
    <property type="entry name" value="EGF_CA"/>
    <property type="match status" value="2"/>
</dbReference>
<dbReference type="Pfam" id="PF13927">
    <property type="entry name" value="Ig_3"/>
    <property type="match status" value="3"/>
</dbReference>
<feature type="domain" description="EGF-like" evidence="24">
    <location>
        <begin position="2837"/>
        <end position="2874"/>
    </location>
</feature>
<evidence type="ECO:0000313" key="29">
    <source>
        <dbReference type="Proteomes" id="UP000290572"/>
    </source>
</evidence>
<feature type="transmembrane region" description="Helical" evidence="22">
    <location>
        <begin position="4385"/>
        <end position="4404"/>
    </location>
</feature>
<dbReference type="InterPro" id="IPR051170">
    <property type="entry name" value="Neural/epithelial_adhesion"/>
</dbReference>
<keyword evidence="17" id="KW-0393">Immunoglobulin domain</keyword>
<dbReference type="SMART" id="SM00282">
    <property type="entry name" value="LamG"/>
    <property type="match status" value="3"/>
</dbReference>
<dbReference type="SUPFAM" id="SSF48726">
    <property type="entry name" value="Immunoglobulin"/>
    <property type="match status" value="12"/>
</dbReference>
<dbReference type="GO" id="GO:0002009">
    <property type="term" value="P:morphogenesis of an epithelium"/>
    <property type="evidence" value="ECO:0007669"/>
    <property type="project" value="UniProtKB-ARBA"/>
</dbReference>
<keyword evidence="16 19" id="KW-0424">Laminin EGF-like domain</keyword>
<dbReference type="GO" id="GO:0005509">
    <property type="term" value="F:calcium ion binding"/>
    <property type="evidence" value="ECO:0007669"/>
    <property type="project" value="InterPro"/>
</dbReference>
<evidence type="ECO:0000256" key="14">
    <source>
        <dbReference type="ARBA" id="ARBA00023157"/>
    </source>
</evidence>
<dbReference type="FunFam" id="2.60.120.200:FF:000076">
    <property type="entry name" value="basement membrane-specific heparan sulfate proteoglycan core protein-like"/>
    <property type="match status" value="1"/>
</dbReference>
<dbReference type="GO" id="GO:0048732">
    <property type="term" value="P:gland development"/>
    <property type="evidence" value="ECO:0007669"/>
    <property type="project" value="UniProtKB-ARBA"/>
</dbReference>
<feature type="domain" description="Laminin G" evidence="23">
    <location>
        <begin position="2921"/>
        <end position="3101"/>
    </location>
</feature>
<dbReference type="Gene3D" id="2.60.40.10">
    <property type="entry name" value="Immunoglobulins"/>
    <property type="match status" value="13"/>
</dbReference>
<comment type="caution">
    <text evidence="18">Lacks conserved residue(s) required for the propagation of feature annotation.</text>
</comment>
<dbReference type="FunFam" id="2.10.25.10:FF:000185">
    <property type="entry name" value="basement membrane-specific heparan sulfate proteoglycan core protein-like"/>
    <property type="match status" value="1"/>
</dbReference>
<dbReference type="PROSITE" id="PS51115">
    <property type="entry name" value="LAMININ_IVA"/>
    <property type="match status" value="3"/>
</dbReference>
<proteinExistence type="evidence at protein level"/>
<evidence type="ECO:0000256" key="4">
    <source>
        <dbReference type="ARBA" id="ARBA00022525"/>
    </source>
</evidence>
<dbReference type="InterPro" id="IPR013098">
    <property type="entry name" value="Ig_I-set"/>
</dbReference>
<feature type="domain" description="Ig-like" evidence="26">
    <location>
        <begin position="2487"/>
        <end position="2571"/>
    </location>
</feature>
<dbReference type="Pfam" id="PF24973">
    <property type="entry name" value="EGF_LMN_ATRN"/>
    <property type="match status" value="2"/>
</dbReference>
<feature type="disulfide bond" evidence="19">
    <location>
        <begin position="1570"/>
        <end position="1584"/>
    </location>
</feature>
<dbReference type="InterPro" id="IPR043130">
    <property type="entry name" value="CDP-OH_PTrfase_TM_dom"/>
</dbReference>
<feature type="domain" description="EGF-like" evidence="24">
    <location>
        <begin position="2877"/>
        <end position="2915"/>
    </location>
</feature>
<feature type="domain" description="Ig-like" evidence="26">
    <location>
        <begin position="1777"/>
        <end position="1860"/>
    </location>
</feature>
<dbReference type="InterPro" id="IPR056863">
    <property type="entry name" value="LMN_ATRN_NET-like_EGF"/>
</dbReference>
<dbReference type="InterPro" id="IPR003599">
    <property type="entry name" value="Ig_sub"/>
</dbReference>
<feature type="disulfide bond" evidence="18">
    <location>
        <begin position="2886"/>
        <end position="2903"/>
    </location>
</feature>
<keyword evidence="22" id="KW-0812">Transmembrane</keyword>
<dbReference type="InterPro" id="IPR013783">
    <property type="entry name" value="Ig-like_fold"/>
</dbReference>
<dbReference type="FunFam" id="2.10.25.10:FF:000407">
    <property type="entry name" value="Laminin subunit alpha-3"/>
    <property type="match status" value="1"/>
</dbReference>
<dbReference type="GO" id="GO:0005886">
    <property type="term" value="C:plasma membrane"/>
    <property type="evidence" value="ECO:0007669"/>
    <property type="project" value="UniProtKB-SubCell"/>
</dbReference>
<dbReference type="STRING" id="84645.A0A498LVR7"/>
<evidence type="ECO:0000259" key="24">
    <source>
        <dbReference type="PROSITE" id="PS50026"/>
    </source>
</evidence>
<dbReference type="SMART" id="SM00281">
    <property type="entry name" value="LamB"/>
    <property type="match status" value="3"/>
</dbReference>
<dbReference type="FunFam" id="2.60.40.10:FF:000005">
    <property type="entry name" value="Neuronal cell adhesion molecule"/>
    <property type="match status" value="1"/>
</dbReference>
<feature type="coiled-coil region" evidence="21">
    <location>
        <begin position="1922"/>
        <end position="1949"/>
    </location>
</feature>
<dbReference type="FunFam" id="2.60.40.10:FF:000602">
    <property type="entry name" value="Basement membrane-specific heparan sulfate proteoglycan core protein"/>
    <property type="match status" value="1"/>
</dbReference>
<evidence type="ECO:0000256" key="5">
    <source>
        <dbReference type="ARBA" id="ARBA00022530"/>
    </source>
</evidence>
<dbReference type="InterPro" id="IPR001791">
    <property type="entry name" value="Laminin_G"/>
</dbReference>
<dbReference type="SMART" id="SM00181">
    <property type="entry name" value="EGF"/>
    <property type="match status" value="8"/>
</dbReference>
<dbReference type="InterPro" id="IPR000462">
    <property type="entry name" value="CDP-OH_P_trans"/>
</dbReference>
<feature type="domain" description="Laminin G" evidence="23">
    <location>
        <begin position="2664"/>
        <end position="2841"/>
    </location>
</feature>
<feature type="disulfide bond" evidence="18">
    <location>
        <begin position="3124"/>
        <end position="3133"/>
    </location>
</feature>
<dbReference type="InterPro" id="IPR048254">
    <property type="entry name" value="CDP_ALCOHOL_P_TRANSF_CS"/>
</dbReference>
<dbReference type="Pfam" id="PF00053">
    <property type="entry name" value="EGF_laminin"/>
    <property type="match status" value="5"/>
</dbReference>
<evidence type="ECO:0000256" key="18">
    <source>
        <dbReference type="PROSITE-ProRule" id="PRU00076"/>
    </source>
</evidence>
<dbReference type="FunFam" id="2.60.40.10:FF:000032">
    <property type="entry name" value="palladin isoform X1"/>
    <property type="match status" value="2"/>
</dbReference>
<dbReference type="Gene3D" id="1.20.120.1760">
    <property type="match status" value="1"/>
</dbReference>
<dbReference type="SUPFAM" id="SSF49899">
    <property type="entry name" value="Concanavalin A-like lectins/glucanases"/>
    <property type="match status" value="3"/>
</dbReference>
<keyword evidence="11" id="KW-0130">Cell adhesion</keyword>
<dbReference type="GO" id="GO:0016780">
    <property type="term" value="F:phosphotransferase activity, for other substituted phosphate groups"/>
    <property type="evidence" value="ECO:0007669"/>
    <property type="project" value="InterPro"/>
</dbReference>
<dbReference type="InterPro" id="IPR002049">
    <property type="entry name" value="LE_dom"/>
</dbReference>
<feature type="domain" description="Laminin EGF-like" evidence="25">
    <location>
        <begin position="338"/>
        <end position="387"/>
    </location>
</feature>
<organism evidence="28 29">
    <name type="scientific">Labeo rohita</name>
    <name type="common">Indian major carp</name>
    <name type="synonym">Cyprinus rohita</name>
    <dbReference type="NCBI Taxonomy" id="84645"/>
    <lineage>
        <taxon>Eukaryota</taxon>
        <taxon>Metazoa</taxon>
        <taxon>Chordata</taxon>
        <taxon>Craniata</taxon>
        <taxon>Vertebrata</taxon>
        <taxon>Euteleostomi</taxon>
        <taxon>Actinopterygii</taxon>
        <taxon>Neopterygii</taxon>
        <taxon>Teleostei</taxon>
        <taxon>Ostariophysi</taxon>
        <taxon>Cypriniformes</taxon>
        <taxon>Cyprinidae</taxon>
        <taxon>Labeoninae</taxon>
        <taxon>Labeonini</taxon>
        <taxon>Labeo</taxon>
    </lineage>
</organism>
<feature type="disulfide bond" evidence="18">
    <location>
        <begin position="3159"/>
        <end position="3168"/>
    </location>
</feature>
<feature type="disulfide bond" evidence="19">
    <location>
        <begin position="357"/>
        <end position="366"/>
    </location>
</feature>
<feature type="domain" description="Ig-like" evidence="26">
    <location>
        <begin position="1990"/>
        <end position="2073"/>
    </location>
</feature>
<dbReference type="FunFam" id="2.10.25.10:FF:000454">
    <property type="entry name" value="Laminin subunit alpha 1"/>
    <property type="match status" value="1"/>
</dbReference>
<dbReference type="GO" id="GO:0072359">
    <property type="term" value="P:circulatory system development"/>
    <property type="evidence" value="ECO:0007669"/>
    <property type="project" value="UniProtKB-ARBA"/>
</dbReference>
<dbReference type="SMART" id="SM00408">
    <property type="entry name" value="IGc2"/>
    <property type="match status" value="11"/>
</dbReference>
<feature type="domain" description="Ig-like" evidence="26">
    <location>
        <begin position="2399"/>
        <end position="2482"/>
    </location>
</feature>
<feature type="domain" description="Ig-like" evidence="26">
    <location>
        <begin position="1583"/>
        <end position="1678"/>
    </location>
</feature>
<dbReference type="SMART" id="SM00180">
    <property type="entry name" value="EGF_Lam"/>
    <property type="match status" value="5"/>
</dbReference>
<keyword evidence="5" id="KW-0272">Extracellular matrix</keyword>
<dbReference type="PROSITE" id="PS50027">
    <property type="entry name" value="EGF_LAM_2"/>
    <property type="match status" value="3"/>
</dbReference>
<dbReference type="FunFam" id="2.60.40.10:FF:000666">
    <property type="entry name" value="basement membrane-specific heparan sulfate proteoglycan core protein-like"/>
    <property type="match status" value="1"/>
</dbReference>
<dbReference type="GO" id="GO:0005604">
    <property type="term" value="C:basement membrane"/>
    <property type="evidence" value="ECO:0007669"/>
    <property type="project" value="UniProtKB-SubCell"/>
</dbReference>
<keyword evidence="13 22" id="KW-0472">Membrane</keyword>
<dbReference type="CDD" id="cd05754">
    <property type="entry name" value="IgI_Perlecan_like"/>
    <property type="match status" value="1"/>
</dbReference>
<dbReference type="Proteomes" id="UP000290572">
    <property type="component" value="Unassembled WGS sequence"/>
</dbReference>
<dbReference type="InterPro" id="IPR000742">
    <property type="entry name" value="EGF"/>
</dbReference>
<comment type="similarity">
    <text evidence="20">Belongs to the CDP-alcohol phosphatidyltransferase class-I family.</text>
</comment>
<dbReference type="PROSITE" id="PS01248">
    <property type="entry name" value="EGF_LAM_1"/>
    <property type="match status" value="5"/>
</dbReference>
<feature type="domain" description="Ig-like" evidence="26">
    <location>
        <begin position="1871"/>
        <end position="1980"/>
    </location>
</feature>
<feature type="domain" description="Laminin IV type A" evidence="27">
    <location>
        <begin position="119"/>
        <end position="305"/>
    </location>
</feature>
<keyword evidence="9" id="KW-0677">Repeat</keyword>
<comment type="subcellular location">
    <subcellularLocation>
        <location evidence="1">Cell membrane</location>
    </subcellularLocation>
    <subcellularLocation>
        <location evidence="2">Secreted</location>
        <location evidence="2">Extracellular space</location>
        <location evidence="2">Extracellular matrix</location>
        <location evidence="2">Basement membrane</location>
    </subcellularLocation>
</comment>
<evidence type="ECO:0000256" key="16">
    <source>
        <dbReference type="ARBA" id="ARBA00023292"/>
    </source>
</evidence>
<dbReference type="PROSITE" id="PS50835">
    <property type="entry name" value="IG_LIKE"/>
    <property type="match status" value="11"/>
</dbReference>
<evidence type="ECO:0000256" key="17">
    <source>
        <dbReference type="ARBA" id="ARBA00023319"/>
    </source>
</evidence>
<evidence type="ECO:0000256" key="8">
    <source>
        <dbReference type="ARBA" id="ARBA00022729"/>
    </source>
</evidence>
<dbReference type="GO" id="GO:0007155">
    <property type="term" value="P:cell adhesion"/>
    <property type="evidence" value="ECO:0007669"/>
    <property type="project" value="UniProtKB-KW"/>
</dbReference>
<dbReference type="InterPro" id="IPR013320">
    <property type="entry name" value="ConA-like_dom_sf"/>
</dbReference>
<dbReference type="CDD" id="cd00055">
    <property type="entry name" value="EGF_Lam"/>
    <property type="match status" value="5"/>
</dbReference>
<dbReference type="FunFam" id="2.60.40.10:FF:000700">
    <property type="entry name" value="Basement membrane-specific heparan sulfate proteoglycan core protein"/>
    <property type="match status" value="1"/>
</dbReference>
<feature type="disulfide bond" evidence="19">
    <location>
        <begin position="1499"/>
        <end position="1508"/>
    </location>
</feature>
<evidence type="ECO:0000256" key="10">
    <source>
        <dbReference type="ARBA" id="ARBA00022869"/>
    </source>
</evidence>
<feature type="domain" description="Ig-like" evidence="26">
    <location>
        <begin position="2226"/>
        <end position="2304"/>
    </location>
</feature>
<keyword evidence="12 21" id="KW-0175">Coiled coil</keyword>
<keyword evidence="22" id="KW-1133">Transmembrane helix</keyword>
<comment type="caution">
    <text evidence="28">The sequence shown here is derived from an EMBL/GenBank/DDBJ whole genome shotgun (WGS) entry which is preliminary data.</text>
</comment>
<evidence type="ECO:0000259" key="25">
    <source>
        <dbReference type="PROSITE" id="PS50027"/>
    </source>
</evidence>
<dbReference type="SMART" id="SM00179">
    <property type="entry name" value="EGF_CA"/>
    <property type="match status" value="3"/>
</dbReference>
<keyword evidence="14 18" id="KW-1015">Disulfide bond</keyword>
<feature type="domain" description="Laminin EGF-like" evidence="25">
    <location>
        <begin position="1480"/>
        <end position="1529"/>
    </location>
</feature>
<dbReference type="FunFam" id="2.10.25.10:FF:000106">
    <property type="entry name" value="Heparan sulfate proteoglycan 2"/>
    <property type="match status" value="1"/>
</dbReference>
<dbReference type="EMBL" id="QBIY01013106">
    <property type="protein sequence ID" value="RXN11713.1"/>
    <property type="molecule type" value="Genomic_DNA"/>
</dbReference>
<dbReference type="Pfam" id="PF07679">
    <property type="entry name" value="I-set"/>
    <property type="match status" value="9"/>
</dbReference>
<dbReference type="FunFam" id="2.60.120.200:FF:000072">
    <property type="entry name" value="basement membrane-specific heparan sulfate proteoglycan core protein-like"/>
    <property type="match status" value="1"/>
</dbReference>
<feature type="domain" description="Ig-like" evidence="26">
    <location>
        <begin position="1684"/>
        <end position="1768"/>
    </location>
</feature>
<dbReference type="Pfam" id="PF00052">
    <property type="entry name" value="Laminin_B"/>
    <property type="match status" value="3"/>
</dbReference>
<keyword evidence="3" id="KW-1003">Cell membrane</keyword>
<feature type="domain" description="Laminin EGF-like" evidence="25">
    <location>
        <begin position="1530"/>
        <end position="1586"/>
    </location>
</feature>
<dbReference type="GO" id="GO:0008654">
    <property type="term" value="P:phospholipid biosynthetic process"/>
    <property type="evidence" value="ECO:0007669"/>
    <property type="project" value="InterPro"/>
</dbReference>
<evidence type="ECO:0000259" key="27">
    <source>
        <dbReference type="PROSITE" id="PS51115"/>
    </source>
</evidence>